<comment type="caution">
    <text evidence="5">The sequence shown here is derived from an EMBL/GenBank/DDBJ whole genome shotgun (WGS) entry which is preliminary data.</text>
</comment>
<feature type="domain" description="Ubiquitin-like protease family profile" evidence="4">
    <location>
        <begin position="154"/>
        <end position="192"/>
    </location>
</feature>
<organism evidence="5 6">
    <name type="scientific">Haematococcus lacustris</name>
    <name type="common">Green alga</name>
    <name type="synonym">Haematococcus pluvialis</name>
    <dbReference type="NCBI Taxonomy" id="44745"/>
    <lineage>
        <taxon>Eukaryota</taxon>
        <taxon>Viridiplantae</taxon>
        <taxon>Chlorophyta</taxon>
        <taxon>core chlorophytes</taxon>
        <taxon>Chlorophyceae</taxon>
        <taxon>CS clade</taxon>
        <taxon>Chlamydomonadales</taxon>
        <taxon>Haematococcaceae</taxon>
        <taxon>Haematococcus</taxon>
    </lineage>
</organism>
<feature type="non-terminal residue" evidence="5">
    <location>
        <position position="1"/>
    </location>
</feature>
<evidence type="ECO:0000259" key="4">
    <source>
        <dbReference type="Pfam" id="PF02902"/>
    </source>
</evidence>
<feature type="non-terminal residue" evidence="5">
    <location>
        <position position="214"/>
    </location>
</feature>
<gene>
    <name evidence="5" type="ORF">HaLaN_32996</name>
</gene>
<protein>
    <recommendedName>
        <fullName evidence="4">Ubiquitin-like protease family profile domain-containing protein</fullName>
    </recommendedName>
</protein>
<evidence type="ECO:0000313" key="6">
    <source>
        <dbReference type="Proteomes" id="UP000485058"/>
    </source>
</evidence>
<proteinExistence type="inferred from homology"/>
<name>A0A6A0ALY9_HAELA</name>
<keyword evidence="3" id="KW-0378">Hydrolase</keyword>
<comment type="similarity">
    <text evidence="1">Belongs to the peptidase C48 family.</text>
</comment>
<dbReference type="Proteomes" id="UP000485058">
    <property type="component" value="Unassembled WGS sequence"/>
</dbReference>
<keyword evidence="6" id="KW-1185">Reference proteome</keyword>
<sequence>MIGAKHRGSGGHGRCKLNMRDMCSSSMMPCSNSCHVSHYLHLTTGPPEPRRPKKEICHANGRHRIARAYCPDDKFHDPITQNPVWLSCGTMDLALELIQATCYDPLLKNFALFKFEMGLAIRNSQAEVACKANQFCLTGGRRLVGQGASGVQGASIVLIPFNFSGNHWTLAAAYPSTQKVVYWDPMGDGKLKAEQWDKVHSFLQQYVSAGDWSW</sequence>
<dbReference type="GO" id="GO:0008234">
    <property type="term" value="F:cysteine-type peptidase activity"/>
    <property type="evidence" value="ECO:0007669"/>
    <property type="project" value="InterPro"/>
</dbReference>
<dbReference type="Pfam" id="PF02902">
    <property type="entry name" value="Peptidase_C48"/>
    <property type="match status" value="1"/>
</dbReference>
<keyword evidence="2" id="KW-0645">Protease</keyword>
<dbReference type="Gene3D" id="3.40.395.10">
    <property type="entry name" value="Adenoviral Proteinase, Chain A"/>
    <property type="match status" value="1"/>
</dbReference>
<dbReference type="SUPFAM" id="SSF54001">
    <property type="entry name" value="Cysteine proteinases"/>
    <property type="match status" value="1"/>
</dbReference>
<dbReference type="InterPro" id="IPR003653">
    <property type="entry name" value="Peptidase_C48_C"/>
</dbReference>
<accession>A0A6A0ALY9</accession>
<dbReference type="AlphaFoldDB" id="A0A6A0ALY9"/>
<reference evidence="5 6" key="1">
    <citation type="submission" date="2020-02" db="EMBL/GenBank/DDBJ databases">
        <title>Draft genome sequence of Haematococcus lacustris strain NIES-144.</title>
        <authorList>
            <person name="Morimoto D."/>
            <person name="Nakagawa S."/>
            <person name="Yoshida T."/>
            <person name="Sawayama S."/>
        </authorList>
    </citation>
    <scope>NUCLEOTIDE SEQUENCE [LARGE SCALE GENOMIC DNA]</scope>
    <source>
        <strain evidence="5 6">NIES-144</strain>
    </source>
</reference>
<evidence type="ECO:0000256" key="1">
    <source>
        <dbReference type="ARBA" id="ARBA00005234"/>
    </source>
</evidence>
<evidence type="ECO:0000256" key="2">
    <source>
        <dbReference type="ARBA" id="ARBA00022670"/>
    </source>
</evidence>
<dbReference type="InterPro" id="IPR038765">
    <property type="entry name" value="Papain-like_cys_pep_sf"/>
</dbReference>
<evidence type="ECO:0000256" key="3">
    <source>
        <dbReference type="ARBA" id="ARBA00022801"/>
    </source>
</evidence>
<dbReference type="GO" id="GO:0006508">
    <property type="term" value="P:proteolysis"/>
    <property type="evidence" value="ECO:0007669"/>
    <property type="project" value="UniProtKB-KW"/>
</dbReference>
<dbReference type="EMBL" id="BLLF01009046">
    <property type="protein sequence ID" value="GFH33598.1"/>
    <property type="molecule type" value="Genomic_DNA"/>
</dbReference>
<evidence type="ECO:0000313" key="5">
    <source>
        <dbReference type="EMBL" id="GFH33598.1"/>
    </source>
</evidence>